<feature type="compositionally biased region" description="Basic and acidic residues" evidence="1">
    <location>
        <begin position="1895"/>
        <end position="1919"/>
    </location>
</feature>
<feature type="region of interest" description="Disordered" evidence="1">
    <location>
        <begin position="1181"/>
        <end position="1207"/>
    </location>
</feature>
<reference evidence="3" key="1">
    <citation type="submission" date="2025-08" db="UniProtKB">
        <authorList>
            <consortium name="RefSeq"/>
        </authorList>
    </citation>
    <scope>IDENTIFICATION</scope>
</reference>
<feature type="compositionally biased region" description="Polar residues" evidence="1">
    <location>
        <begin position="502"/>
        <end position="515"/>
    </location>
</feature>
<sequence>MYWLIDLTDWIKVVRTRFKAPKFQESTRHQSSSYFCESYRYQDRFGTITSVQVQKSADEKLKSLSRGQGSRTPSQATEDPLTERHERQGRRVAVPSDSQAKARHRSRSEGPRRHLSPSRQDTSGPQWAISHEPRKSPRPLCLRQFSDDDIVNINLSDSDTDSGDSGPKRWTRNPLLIKKKKRHDKTKATEWKLITPPPPPPPQENKSQTMPNSINRPHSGIPSPSSGNKQDHQNTWSNPNRVNAAIPQKAKFQRLEEIRQQRMENYPTSDEETNPHSEISNQIRQRLSQVQAGRGRGRKASIGEYEGVTARSGQEYTNYLNISGDQIVLEPKLKTEVSKPAQMTASFPCYRPMSLGFPASGSLSPPLTFKRDNKPPSQPEKPKPRMVVVEYPRKNNQNIGLTNNFNNSLQKENKNGTDSQIINTNFQCENRKAAASNPNRNSTAFAFGNNIQCISPPPPPQLQQQQQQTFQQQTFQQQQPENFINQNRNFETNSSLQNAFLLSNGHNPQLNTRPLSFQPYVPTQPESPQLPAKMDQHPFQEQKKEKSKSEQKQKSRRSKTGIDSISKESNIKQTTNYSSKCYSDGDSLDELLESNKQYIEPTSVTNTLQLTQHSNSQNEKPISASETSGLPKVSEPIPMLQPVMPKIPELVTTSKPVLLKMSSEPVLMSQQCTGSNLIPVTPRNKQPITSSQIYTEDRKPIHRPTPIRISEPVLITQSPVCESSAFQSCMSWLKSHDNAQQAANQNQRDNQPSKPLENAENMAQYKPLITISESILVSESNKIKNSPEVIKKSLSCSAPSIVSATNASMKENELALPIKDTGMFSDVEYDIEVAERVKKWETKMKTSHKNLPVDIKTGEIPDIGENHLPTTVKHMASEWSKYLAVIDEDTVATKPYSSDVPTKPVNVNKNMSKSNMTRSLSQTGSISDGDLFKGKTHSKIMVDINKSLLQISPDVNNTTANGLSHSYHEGINKSPTIDSPLFLPVKNFSSNNTGDTAIPASSPLTNKDYQFFIPKHHTTASAPNSGSTTLELKANEKKTVLYPHDINNTNIPAGNFLRRKSDISSDHSISQMISNRRNAEHGNWKNLIGGMQEKLKDSEIWSPQMDSHQGPVSIERVTARTLETIPFSEDPFWKEIEELTNFDHLMKEIPSERKNSTEIDSTKAFTSCQMDAASTQHIKPFSLPSFPASNADNKPQSKPYSTSSLKSSNKIANMNALDEVLLDLQPVLGNRMSNSQRKIFGSHVDMSHKASSPKRPLSYHSGSYHGDQLEVHSQMLKAACSSGPSAERPEFSSQQNLLQLQEGNHGNVMYQSMTKLGEKQYENVVNGNYQLDPSVLKEKLINTGLVERSPSGDDLAILIKNIQEGNNNVMFAFRDSEKPTTYTPAQPEENIEELKVLASQVEDKLSEIKSKILKADESNLDRILNTLKKFSPATSAMLSADVKSSSSKKPGTEHFVNRKAKLSEALNELEKIYTQLNIGNETLLDCNKPSNFSSPYSSQESHCFRLSSSFSQLYDNTAGHVSSDSFHSDMRYLSASDHGLTTSQRYRELMQVPVKDIGSKYPVKTESQTSNSPSVTESPLIKTEDASGDSVLSTSDVPTRRARTRRQRRSLANEMNHESKKFHQSRNSGKEGNDGPRVYLSSITVEKGSRSKSSARSDTSDGSSRQINGTPRPKPPPRSSSLHRKSGRDDDRNHRKSTPPDFDIKHTTSSSQSQSSNGNKEILENGNISKQNFQQQLRQEQSCSSDSSAEMVQQKKRPVSKSIAKMLDLFSSSDEDRHRKVRTRSRHERRPISEISEEQGNKFSDDSQSSKSSPKSQSSSKVMTPRNVKQRHEAKARQKIVIAQQMMMQENESPQPLLSDENLATEDSSTASKPPLPIPRQRSQSSEKCPSSSDDNVRDEQGRETPNESSNNEKQREKSSPASSNKSRSRWSISSAREFVNANDSPISFEKVAENEVNDHAERCHSFHELFASFEPDRKRIDKLKQLQKSASEEAAEEENGKMHTFHSEPDLRDSINKGNKRFD</sequence>
<evidence type="ECO:0000313" key="2">
    <source>
        <dbReference type="Proteomes" id="UP000515154"/>
    </source>
</evidence>
<feature type="region of interest" description="Disordered" evidence="1">
    <location>
        <begin position="59"/>
        <end position="141"/>
    </location>
</feature>
<feature type="region of interest" description="Disordered" evidence="1">
    <location>
        <begin position="1985"/>
        <end position="2024"/>
    </location>
</feature>
<feature type="region of interest" description="Disordered" evidence="1">
    <location>
        <begin position="612"/>
        <end position="632"/>
    </location>
</feature>
<protein>
    <submittedName>
        <fullName evidence="3">Uncharacterized protein LOC115209857 isoform X1</fullName>
    </submittedName>
</protein>
<evidence type="ECO:0000313" key="3">
    <source>
        <dbReference type="RefSeq" id="XP_036355556.1"/>
    </source>
</evidence>
<feature type="region of interest" description="Disordered" evidence="1">
    <location>
        <begin position="502"/>
        <end position="570"/>
    </location>
</feature>
<evidence type="ECO:0000256" key="1">
    <source>
        <dbReference type="SAM" id="MobiDB-lite"/>
    </source>
</evidence>
<gene>
    <name evidence="3" type="primary">LOC115209857</name>
</gene>
<feature type="compositionally biased region" description="Polar residues" evidence="1">
    <location>
        <begin position="1726"/>
        <end position="1751"/>
    </location>
</feature>
<name>A0A7E6EIX3_9MOLL</name>
<feature type="compositionally biased region" description="Basic residues" evidence="1">
    <location>
        <begin position="1600"/>
        <end position="1609"/>
    </location>
</feature>
<feature type="compositionally biased region" description="Polar residues" evidence="1">
    <location>
        <begin position="1881"/>
        <end position="1894"/>
    </location>
</feature>
<proteinExistence type="predicted"/>
<feature type="compositionally biased region" description="Polar residues" evidence="1">
    <location>
        <begin position="612"/>
        <end position="628"/>
    </location>
</feature>
<keyword evidence="2" id="KW-1185">Reference proteome</keyword>
<feature type="compositionally biased region" description="Low complexity" evidence="1">
    <location>
        <begin position="462"/>
        <end position="478"/>
    </location>
</feature>
<feature type="region of interest" description="Disordered" evidence="1">
    <location>
        <begin position="156"/>
        <end position="243"/>
    </location>
</feature>
<feature type="compositionally biased region" description="Basic and acidic residues" evidence="1">
    <location>
        <begin position="534"/>
        <end position="553"/>
    </location>
</feature>
<accession>A0A7E6EIX3</accession>
<dbReference type="RefSeq" id="XP_036355556.1">
    <property type="nucleotide sequence ID" value="XM_036499663.1"/>
</dbReference>
<feature type="compositionally biased region" description="Polar residues" evidence="1">
    <location>
        <begin position="65"/>
        <end position="77"/>
    </location>
</feature>
<feature type="compositionally biased region" description="Low complexity" evidence="1">
    <location>
        <begin position="1197"/>
        <end position="1207"/>
    </location>
</feature>
<feature type="compositionally biased region" description="Low complexity" evidence="1">
    <location>
        <begin position="1920"/>
        <end position="1938"/>
    </location>
</feature>
<feature type="compositionally biased region" description="Low complexity" evidence="1">
    <location>
        <begin position="1806"/>
        <end position="1821"/>
    </location>
</feature>
<feature type="region of interest" description="Disordered" evidence="1">
    <location>
        <begin position="454"/>
        <end position="478"/>
    </location>
</feature>
<feature type="compositionally biased region" description="Low complexity" evidence="1">
    <location>
        <begin position="1651"/>
        <end position="1664"/>
    </location>
</feature>
<feature type="compositionally biased region" description="Polar residues" evidence="1">
    <location>
        <begin position="1565"/>
        <end position="1577"/>
    </location>
</feature>
<feature type="region of interest" description="Disordered" evidence="1">
    <location>
        <begin position="1560"/>
        <end position="1946"/>
    </location>
</feature>
<feature type="compositionally biased region" description="Polar residues" evidence="1">
    <location>
        <begin position="1846"/>
        <end position="1856"/>
    </location>
</feature>
<dbReference type="Proteomes" id="UP000515154">
    <property type="component" value="Linkage group LG1"/>
</dbReference>
<organism evidence="2 3">
    <name type="scientific">Octopus sinensis</name>
    <name type="common">East Asian common octopus</name>
    <dbReference type="NCBI Taxonomy" id="2607531"/>
    <lineage>
        <taxon>Eukaryota</taxon>
        <taxon>Metazoa</taxon>
        <taxon>Spiralia</taxon>
        <taxon>Lophotrochozoa</taxon>
        <taxon>Mollusca</taxon>
        <taxon>Cephalopoda</taxon>
        <taxon>Coleoidea</taxon>
        <taxon>Octopodiformes</taxon>
        <taxon>Octopoda</taxon>
        <taxon>Incirrata</taxon>
        <taxon>Octopodidae</taxon>
        <taxon>Octopus</taxon>
    </lineage>
</organism>
<feature type="compositionally biased region" description="Polar residues" evidence="1">
    <location>
        <begin position="1187"/>
        <end position="1196"/>
    </location>
</feature>
<feature type="region of interest" description="Disordered" evidence="1">
    <location>
        <begin position="361"/>
        <end position="384"/>
    </location>
</feature>
<feature type="compositionally biased region" description="Basic and acidic residues" evidence="1">
    <location>
        <begin position="1999"/>
        <end position="2024"/>
    </location>
</feature>
<feature type="compositionally biased region" description="Basic residues" evidence="1">
    <location>
        <begin position="1779"/>
        <end position="1789"/>
    </location>
</feature>
<feature type="compositionally biased region" description="Polar residues" evidence="1">
    <location>
        <begin position="204"/>
        <end position="241"/>
    </location>
</feature>